<dbReference type="AlphaFoldDB" id="A0A254N7U1"/>
<evidence type="ECO:0000313" key="4">
    <source>
        <dbReference type="Proteomes" id="UP000197446"/>
    </source>
</evidence>
<evidence type="ECO:0008006" key="5">
    <source>
        <dbReference type="Google" id="ProtNLM"/>
    </source>
</evidence>
<evidence type="ECO:0000256" key="1">
    <source>
        <dbReference type="SAM" id="Coils"/>
    </source>
</evidence>
<name>A0A254N7U1_9BURK</name>
<evidence type="ECO:0000313" key="3">
    <source>
        <dbReference type="EMBL" id="OWR04081.1"/>
    </source>
</evidence>
<protein>
    <recommendedName>
        <fullName evidence="5">Cell envelope biogenesis protein TolA</fullName>
    </recommendedName>
</protein>
<evidence type="ECO:0000256" key="2">
    <source>
        <dbReference type="SAM" id="SignalP"/>
    </source>
</evidence>
<keyword evidence="1" id="KW-0175">Coiled coil</keyword>
<comment type="caution">
    <text evidence="3">The sequence shown here is derived from an EMBL/GenBank/DDBJ whole genome shotgun (WGS) entry which is preliminary data.</text>
</comment>
<feature type="signal peptide" evidence="2">
    <location>
        <begin position="1"/>
        <end position="22"/>
    </location>
</feature>
<accession>A0A254N7U1</accession>
<dbReference type="Proteomes" id="UP000197446">
    <property type="component" value="Unassembled WGS sequence"/>
</dbReference>
<proteinExistence type="predicted"/>
<feature type="chain" id="PRO_5013100941" description="Cell envelope biogenesis protein TolA" evidence="2">
    <location>
        <begin position="23"/>
        <end position="182"/>
    </location>
</feature>
<keyword evidence="2" id="KW-0732">Signal</keyword>
<organism evidence="3 4">
    <name type="scientific">Roseateles puraquae</name>
    <dbReference type="NCBI Taxonomy" id="431059"/>
    <lineage>
        <taxon>Bacteria</taxon>
        <taxon>Pseudomonadati</taxon>
        <taxon>Pseudomonadota</taxon>
        <taxon>Betaproteobacteria</taxon>
        <taxon>Burkholderiales</taxon>
        <taxon>Sphaerotilaceae</taxon>
        <taxon>Roseateles</taxon>
    </lineage>
</organism>
<gene>
    <name evidence="3" type="ORF">CDO81_10185</name>
</gene>
<feature type="coiled-coil region" evidence="1">
    <location>
        <begin position="118"/>
        <end position="149"/>
    </location>
</feature>
<keyword evidence="4" id="KW-1185">Reference proteome</keyword>
<sequence length="182" mass="19869">MNTTFRPSRVLCALLLTGLAGAASATLTKPVYNTAKDEVKAMYKAERDKCDSLSGNAKDVCVERAKGQEKVALANLEWQYTGKAKDHNDYLEARYEARYNVAKEMCDDKAGNAKDVCVAQAKAEHDKAKADLKANKKMVAAENDAIEAKLKADYKVASERCDALSGDAKDSCQASAKARYFQ</sequence>
<reference evidence="3 4" key="1">
    <citation type="journal article" date="2007" name="Int. J. Syst. Evol. Microbiol.">
        <title>Description of Pelomonas aquatica sp. nov. and Pelomonas puraquae sp. nov., isolated from industrial and haemodialysis water.</title>
        <authorList>
            <person name="Gomila M."/>
            <person name="Bowien B."/>
            <person name="Falsen E."/>
            <person name="Moore E.R."/>
            <person name="Lalucat J."/>
        </authorList>
    </citation>
    <scope>NUCLEOTIDE SEQUENCE [LARGE SCALE GENOMIC DNA]</scope>
    <source>
        <strain evidence="3 4">CCUG 52769</strain>
    </source>
</reference>
<dbReference type="EMBL" id="NISI01000003">
    <property type="protein sequence ID" value="OWR04081.1"/>
    <property type="molecule type" value="Genomic_DNA"/>
</dbReference>
<dbReference type="RefSeq" id="WP_088483101.1">
    <property type="nucleotide sequence ID" value="NZ_NISI01000003.1"/>
</dbReference>
<dbReference type="OrthoDB" id="5769605at2"/>